<dbReference type="Proteomes" id="UP000244060">
    <property type="component" value="Unassembled WGS sequence"/>
</dbReference>
<keyword evidence="3" id="KW-1003">Cell membrane</keyword>
<dbReference type="PANTHER" id="PTHR36838:SF3">
    <property type="entry name" value="TRANSPORTER AUXIN EFFLUX CARRIER EC FAMILY"/>
    <property type="match status" value="1"/>
</dbReference>
<dbReference type="RefSeq" id="WP_011907609.1">
    <property type="nucleotide sequence ID" value="NZ_CP089965.1"/>
</dbReference>
<keyword evidence="5 7" id="KW-1133">Transmembrane helix</keyword>
<dbReference type="Pfam" id="PF03547">
    <property type="entry name" value="Mem_trans"/>
    <property type="match status" value="1"/>
</dbReference>
<reference evidence="8 9" key="1">
    <citation type="submission" date="2018-04" db="EMBL/GenBank/DDBJ databases">
        <title>Genomic Encyclopedia of Type Strains, Phase III (KMG-III): the genomes of soil and plant-associated and newly described type strains.</title>
        <authorList>
            <person name="Whitman W."/>
        </authorList>
    </citation>
    <scope>NUCLEOTIDE SEQUENCE [LARGE SCALE GENOMIC DNA]</scope>
    <source>
        <strain evidence="8 9">KA25</strain>
    </source>
</reference>
<feature type="transmembrane region" description="Helical" evidence="7">
    <location>
        <begin position="7"/>
        <end position="26"/>
    </location>
</feature>
<accession>A0A2T5JXJ2</accession>
<dbReference type="PANTHER" id="PTHR36838">
    <property type="entry name" value="AUXIN EFFLUX CARRIER FAMILY PROTEIN"/>
    <property type="match status" value="1"/>
</dbReference>
<evidence type="ECO:0000256" key="2">
    <source>
        <dbReference type="ARBA" id="ARBA00022448"/>
    </source>
</evidence>
<keyword evidence="2" id="KW-0813">Transport</keyword>
<dbReference type="EMBL" id="QAOT01000015">
    <property type="protein sequence ID" value="PTR14884.1"/>
    <property type="molecule type" value="Genomic_DNA"/>
</dbReference>
<keyword evidence="9" id="KW-1185">Reference proteome</keyword>
<evidence type="ECO:0000256" key="6">
    <source>
        <dbReference type="ARBA" id="ARBA00023136"/>
    </source>
</evidence>
<organism evidence="8 9">
    <name type="scientific">Cereibacter azotoformans</name>
    <dbReference type="NCBI Taxonomy" id="43057"/>
    <lineage>
        <taxon>Bacteria</taxon>
        <taxon>Pseudomonadati</taxon>
        <taxon>Pseudomonadota</taxon>
        <taxon>Alphaproteobacteria</taxon>
        <taxon>Rhodobacterales</taxon>
        <taxon>Paracoccaceae</taxon>
        <taxon>Cereibacter</taxon>
    </lineage>
</organism>
<evidence type="ECO:0000313" key="9">
    <source>
        <dbReference type="Proteomes" id="UP000244060"/>
    </source>
</evidence>
<feature type="transmembrane region" description="Helical" evidence="7">
    <location>
        <begin position="260"/>
        <end position="278"/>
    </location>
</feature>
<evidence type="ECO:0000256" key="7">
    <source>
        <dbReference type="SAM" id="Phobius"/>
    </source>
</evidence>
<proteinExistence type="predicted"/>
<gene>
    <name evidence="8" type="ORF">C8J28_11527</name>
</gene>
<protein>
    <recommendedName>
        <fullName evidence="10">AEC family transporter</fullName>
    </recommendedName>
</protein>
<dbReference type="GO" id="GO:0016020">
    <property type="term" value="C:membrane"/>
    <property type="evidence" value="ECO:0007669"/>
    <property type="project" value="UniProtKB-SubCell"/>
</dbReference>
<feature type="transmembrane region" description="Helical" evidence="7">
    <location>
        <begin position="95"/>
        <end position="114"/>
    </location>
</feature>
<dbReference type="GO" id="GO:0055085">
    <property type="term" value="P:transmembrane transport"/>
    <property type="evidence" value="ECO:0007669"/>
    <property type="project" value="InterPro"/>
</dbReference>
<evidence type="ECO:0000313" key="8">
    <source>
        <dbReference type="EMBL" id="PTR14884.1"/>
    </source>
</evidence>
<feature type="transmembrane region" description="Helical" evidence="7">
    <location>
        <begin position="126"/>
        <end position="149"/>
    </location>
</feature>
<comment type="caution">
    <text evidence="8">The sequence shown here is derived from an EMBL/GenBank/DDBJ whole genome shotgun (WGS) entry which is preliminary data.</text>
</comment>
<keyword evidence="4 7" id="KW-0812">Transmembrane</keyword>
<feature type="transmembrane region" description="Helical" evidence="7">
    <location>
        <begin position="201"/>
        <end position="222"/>
    </location>
</feature>
<comment type="subcellular location">
    <subcellularLocation>
        <location evidence="1">Membrane</location>
        <topology evidence="1">Multi-pass membrane protein</topology>
    </subcellularLocation>
</comment>
<evidence type="ECO:0000256" key="1">
    <source>
        <dbReference type="ARBA" id="ARBA00004141"/>
    </source>
</evidence>
<evidence type="ECO:0000256" key="5">
    <source>
        <dbReference type="ARBA" id="ARBA00022989"/>
    </source>
</evidence>
<name>A0A2T5JXJ2_9RHOB</name>
<sequence>MSALIDVILPVFLVIGFGYAAARAGLVSDLAVDAVMRFAQNFAVPCLLFSSIARLDLAANYDLGLFAAFYVGAFTGFGLGFAGARYLARRPVEDCVAIGFACLFSNSLLLGLPITERAYGPEALAANYAIISIHSPLLYGFGITVMELVRSRGMGLSKARLGRQVVTAIFRQPLVIGISLGFVVNLTGLALPGALSAAVEMMSRAALPTALFGLGGVLLRYRPEGDMKLIGMVTMISLIVHPGIVWLLGRHVASLDTAQIRSAVVTAAMAPGVNAYLFSNVYGVAKRVTASAVLIATGVSILTTWFWLQLLP</sequence>
<evidence type="ECO:0008006" key="10">
    <source>
        <dbReference type="Google" id="ProtNLM"/>
    </source>
</evidence>
<keyword evidence="6 7" id="KW-0472">Membrane</keyword>
<dbReference type="InterPro" id="IPR004776">
    <property type="entry name" value="Mem_transp_PIN-like"/>
</dbReference>
<evidence type="ECO:0000256" key="3">
    <source>
        <dbReference type="ARBA" id="ARBA00022475"/>
    </source>
</evidence>
<evidence type="ECO:0000256" key="4">
    <source>
        <dbReference type="ARBA" id="ARBA00022692"/>
    </source>
</evidence>
<feature type="transmembrane region" description="Helical" evidence="7">
    <location>
        <begin position="67"/>
        <end position="88"/>
    </location>
</feature>
<feature type="transmembrane region" description="Helical" evidence="7">
    <location>
        <begin position="290"/>
        <end position="308"/>
    </location>
</feature>
<dbReference type="OrthoDB" id="9810457at2"/>
<feature type="transmembrane region" description="Helical" evidence="7">
    <location>
        <begin position="229"/>
        <end position="248"/>
    </location>
</feature>
<dbReference type="AlphaFoldDB" id="A0A2T5JXJ2"/>
<feature type="transmembrane region" description="Helical" evidence="7">
    <location>
        <begin position="170"/>
        <end position="195"/>
    </location>
</feature>